<protein>
    <submittedName>
        <fullName evidence="1">Uncharacterized protein</fullName>
    </submittedName>
</protein>
<name>A0ACC5ME22_9PSED</name>
<dbReference type="Proteomes" id="UP000589818">
    <property type="component" value="Unassembled WGS sequence"/>
</dbReference>
<evidence type="ECO:0000313" key="2">
    <source>
        <dbReference type="Proteomes" id="UP000589818"/>
    </source>
</evidence>
<reference evidence="1" key="1">
    <citation type="submission" date="2020-08" db="EMBL/GenBank/DDBJ databases">
        <title>Plant associated metagenomes--Microbial community diversity and host control of community assembly across model and emerging plant ecological genomics systems.</title>
        <authorList>
            <person name="Dangl J."/>
        </authorList>
    </citation>
    <scope>NUCLEOTIDE SEQUENCE</scope>
    <source>
        <strain evidence="1">KD5</strain>
    </source>
</reference>
<evidence type="ECO:0000313" key="1">
    <source>
        <dbReference type="EMBL" id="MBB2886952.1"/>
    </source>
</evidence>
<gene>
    <name evidence="1" type="ORF">FHR69_002818</name>
</gene>
<sequence>MGFKFRVGAAMTPGAIFTELKKELGGVNPYMAIVDSSVRIFLDDAKTHVSPSKFMAEKAKLLGYGRLYLDQLELERAKQFVYISHVAFINSKAEVACEKIRKQPLVRKPVSAVEGDYLRQAIRVIHASRNGSSTIMNDDLAMGELVGIGDVAIIDYYRKLRNENFHGSKVNTAYPFDQTQISHIVSRYGVAPSQSGSLNSQDMILLSKVWQQVIFDLCVKSLHPENDVLPVVAKRYKGITGDRRAKGITQHLQQEYLLDSYSAHELFLKM</sequence>
<proteinExistence type="predicted"/>
<dbReference type="EMBL" id="JACHVR010000001">
    <property type="protein sequence ID" value="MBB2886952.1"/>
    <property type="molecule type" value="Genomic_DNA"/>
</dbReference>
<comment type="caution">
    <text evidence="1">The sequence shown here is derived from an EMBL/GenBank/DDBJ whole genome shotgun (WGS) entry which is preliminary data.</text>
</comment>
<organism evidence="1 2">
    <name type="scientific">Pseudomonas umsongensis</name>
    <dbReference type="NCBI Taxonomy" id="198618"/>
    <lineage>
        <taxon>Bacteria</taxon>
        <taxon>Pseudomonadati</taxon>
        <taxon>Pseudomonadota</taxon>
        <taxon>Gammaproteobacteria</taxon>
        <taxon>Pseudomonadales</taxon>
        <taxon>Pseudomonadaceae</taxon>
        <taxon>Pseudomonas</taxon>
    </lineage>
</organism>
<accession>A0ACC5ME22</accession>
<keyword evidence="2" id="KW-1185">Reference proteome</keyword>